<dbReference type="InterPro" id="IPR002420">
    <property type="entry name" value="PI3K-type_C2_dom"/>
</dbReference>
<keyword evidence="4" id="KW-1185">Reference proteome</keyword>
<organism evidence="3 4">
    <name type="scientific">Pristionchus pacificus</name>
    <name type="common">Parasitic nematode worm</name>
    <dbReference type="NCBI Taxonomy" id="54126"/>
    <lineage>
        <taxon>Eukaryota</taxon>
        <taxon>Metazoa</taxon>
        <taxon>Ecdysozoa</taxon>
        <taxon>Nematoda</taxon>
        <taxon>Chromadorea</taxon>
        <taxon>Rhabditida</taxon>
        <taxon>Rhabditina</taxon>
        <taxon>Diplogasteromorpha</taxon>
        <taxon>Diplogasteroidea</taxon>
        <taxon>Neodiplogasteridae</taxon>
        <taxon>Pristionchus</taxon>
    </lineage>
</organism>
<dbReference type="AlphaFoldDB" id="A0A8R1Z9R2"/>
<dbReference type="InterPro" id="IPR035892">
    <property type="entry name" value="C2_domain_sf"/>
</dbReference>
<gene>
    <name evidence="3" type="primary">WBGene00306038</name>
</gene>
<reference evidence="4" key="1">
    <citation type="journal article" date="2008" name="Nat. Genet.">
        <title>The Pristionchus pacificus genome provides a unique perspective on nematode lifestyle and parasitism.</title>
        <authorList>
            <person name="Dieterich C."/>
            <person name="Clifton S.W."/>
            <person name="Schuster L.N."/>
            <person name="Chinwalla A."/>
            <person name="Delehaunty K."/>
            <person name="Dinkelacker I."/>
            <person name="Fulton L."/>
            <person name="Fulton R."/>
            <person name="Godfrey J."/>
            <person name="Minx P."/>
            <person name="Mitreva M."/>
            <person name="Roeseler W."/>
            <person name="Tian H."/>
            <person name="Witte H."/>
            <person name="Yang S.P."/>
            <person name="Wilson R.K."/>
            <person name="Sommer R.J."/>
        </authorList>
    </citation>
    <scope>NUCLEOTIDE SEQUENCE [LARGE SCALE GENOMIC DNA]</scope>
    <source>
        <strain evidence="4">PS312</strain>
    </source>
</reference>
<sequence>MRVSKKNDKYLYAYSSDVHQNVEIRIGSLDGVFRDAFDPTRVPAPMVVEVTVYSHGRSIGCPVSTSFACSTTSRNHIKIWDEWLTLPIKYSDISRDSFLHFTLWDQVDQLNLPTEFSEKCKREKKRVVSSPSILLDDSDEEWDEWEGPASKVHNCPSSSIFPRRLVAECSFSLFCPRGKFRSGVIDLQLEMVDRPNPCRPQYEPWNFGGDADDIDGLIRLATLFIYLNRIN</sequence>
<dbReference type="PROSITE" id="PS51547">
    <property type="entry name" value="C2_PI3K"/>
    <property type="match status" value="1"/>
</dbReference>
<evidence type="ECO:0000259" key="2">
    <source>
        <dbReference type="PROSITE" id="PS51547"/>
    </source>
</evidence>
<dbReference type="SUPFAM" id="SSF49562">
    <property type="entry name" value="C2 domain (Calcium/lipid-binding domain, CaLB)"/>
    <property type="match status" value="1"/>
</dbReference>
<evidence type="ECO:0000256" key="1">
    <source>
        <dbReference type="PROSITE-ProRule" id="PRU00880"/>
    </source>
</evidence>
<dbReference type="Pfam" id="PF00792">
    <property type="entry name" value="PI3K_C2"/>
    <property type="match status" value="1"/>
</dbReference>
<dbReference type="Proteomes" id="UP000005239">
    <property type="component" value="Unassembled WGS sequence"/>
</dbReference>
<dbReference type="Gene3D" id="2.60.40.150">
    <property type="entry name" value="C2 domain"/>
    <property type="match status" value="1"/>
</dbReference>
<feature type="domain" description="C2 PI3K-type" evidence="2">
    <location>
        <begin position="18"/>
        <end position="228"/>
    </location>
</feature>
<name>A0A8R1Z9R2_PRIPA</name>
<reference evidence="3" key="2">
    <citation type="submission" date="2022-06" db="UniProtKB">
        <authorList>
            <consortium name="EnsemblMetazoa"/>
        </authorList>
    </citation>
    <scope>IDENTIFICATION</scope>
    <source>
        <strain evidence="3">PS312</strain>
    </source>
</reference>
<comment type="similarity">
    <text evidence="1">Belongs to the PI3/PI4-kinase family.</text>
</comment>
<protein>
    <recommendedName>
        <fullName evidence="2">C2 PI3K-type domain-containing protein</fullName>
    </recommendedName>
</protein>
<dbReference type="SMART" id="SM00142">
    <property type="entry name" value="PI3K_C2"/>
    <property type="match status" value="1"/>
</dbReference>
<evidence type="ECO:0000313" key="3">
    <source>
        <dbReference type="EnsemblMetazoa" id="PPA47396.1"/>
    </source>
</evidence>
<evidence type="ECO:0000313" key="4">
    <source>
        <dbReference type="Proteomes" id="UP000005239"/>
    </source>
</evidence>
<accession>A0A8R1Z9R2</accession>
<dbReference type="EnsemblMetazoa" id="PPA47396.1">
    <property type="protein sequence ID" value="PPA47396.1"/>
    <property type="gene ID" value="WBGene00306038"/>
</dbReference>
<proteinExistence type="inferred from homology"/>